<dbReference type="GO" id="GO:0016491">
    <property type="term" value="F:oxidoreductase activity"/>
    <property type="evidence" value="ECO:0007669"/>
    <property type="project" value="TreeGrafter"/>
</dbReference>
<dbReference type="PANTHER" id="PTHR42840:SF6">
    <property type="entry name" value="BINDING ROSSMANN FOLD OXIDOREDUCTASE, PUTATIVE (AFU_ORTHOLOGUE AFUA_3G11930)-RELATED"/>
    <property type="match status" value="1"/>
</dbReference>
<evidence type="ECO:0000256" key="1">
    <source>
        <dbReference type="SAM" id="MobiDB-lite"/>
    </source>
</evidence>
<dbReference type="SUPFAM" id="SSF51735">
    <property type="entry name" value="NAD(P)-binding Rossmann-fold domains"/>
    <property type="match status" value="1"/>
</dbReference>
<proteinExistence type="predicted"/>
<feature type="compositionally biased region" description="Basic and acidic residues" evidence="1">
    <location>
        <begin position="8"/>
        <end position="17"/>
    </location>
</feature>
<dbReference type="GO" id="GO:0005737">
    <property type="term" value="C:cytoplasm"/>
    <property type="evidence" value="ECO:0007669"/>
    <property type="project" value="TreeGrafter"/>
</dbReference>
<gene>
    <name evidence="3" type="ORF">AMON00008_LOCUS46430</name>
</gene>
<sequence>MATEDAEPPSKKAKNGEARGPPGCLMMGTGEYTTGFVGGKAADSDKSTGVVGLVCLDLRMRGKLGRLGMCGVNGKKFPAIRAHMKRVLGDVYEGIDPSVIETFPEDGVVDPQSFRPAAGSFQPGDCAIIFTPDDTHLEIALACIERGMHVLITKPPVKTLEDHRTLMAAAAKHNVLVQIEVHKRFDPIYLDACDRIQNLGPFSYFTSYMSQPKHQLETFKAWAGKSSDISYYLNSHHVDFHVWTQRGRSRPVTVTALGSTGVAEKRLDGVKTEDTITLTVQWQNLADGSLGHALYTSSWVAPKSDVHSQQRWFYMGQKGEVTVDQAHRGYTVATDEAGFGNVNPLFWKPAPTNGRFTAQRCYGYISFESFVEAAHHINLGKKSPADFDHQLPTIHTTVAATAILEAGKRSLDAGGRPMQLTYDSEQSVVPSGIAPKDF</sequence>
<feature type="domain" description="Gfo/Idh/MocA-like oxidoreductase N-terminal" evidence="2">
    <location>
        <begin position="125"/>
        <end position="179"/>
    </location>
</feature>
<feature type="region of interest" description="Disordered" evidence="1">
    <location>
        <begin position="1"/>
        <end position="24"/>
    </location>
</feature>
<evidence type="ECO:0000259" key="2">
    <source>
        <dbReference type="Pfam" id="PF01408"/>
    </source>
</evidence>
<dbReference type="Pfam" id="PF01408">
    <property type="entry name" value="GFO_IDH_MocA"/>
    <property type="match status" value="1"/>
</dbReference>
<dbReference type="InterPro" id="IPR000683">
    <property type="entry name" value="Gfo/Idh/MocA-like_OxRdtase_N"/>
</dbReference>
<dbReference type="PANTHER" id="PTHR42840">
    <property type="entry name" value="NAD(P)-BINDING ROSSMANN-FOLD SUPERFAMILY PROTEIN-RELATED"/>
    <property type="match status" value="1"/>
</dbReference>
<reference evidence="3" key="1">
    <citation type="submission" date="2021-01" db="EMBL/GenBank/DDBJ databases">
        <authorList>
            <person name="Corre E."/>
            <person name="Pelletier E."/>
            <person name="Niang G."/>
            <person name="Scheremetjew M."/>
            <person name="Finn R."/>
            <person name="Kale V."/>
            <person name="Holt S."/>
            <person name="Cochrane G."/>
            <person name="Meng A."/>
            <person name="Brown T."/>
            <person name="Cohen L."/>
        </authorList>
    </citation>
    <scope>NUCLEOTIDE SEQUENCE</scope>
    <source>
        <strain evidence="3">CCMP3105</strain>
    </source>
</reference>
<dbReference type="GO" id="GO:0006740">
    <property type="term" value="P:NADPH regeneration"/>
    <property type="evidence" value="ECO:0007669"/>
    <property type="project" value="TreeGrafter"/>
</dbReference>
<evidence type="ECO:0000313" key="3">
    <source>
        <dbReference type="EMBL" id="CAE4637531.1"/>
    </source>
</evidence>
<dbReference type="AlphaFoldDB" id="A0A7S4VCI2"/>
<dbReference type="InterPro" id="IPR036291">
    <property type="entry name" value="NAD(P)-bd_dom_sf"/>
</dbReference>
<dbReference type="Gene3D" id="3.30.360.10">
    <property type="entry name" value="Dihydrodipicolinate Reductase, domain 2"/>
    <property type="match status" value="1"/>
</dbReference>
<dbReference type="EMBL" id="HBNR01065730">
    <property type="protein sequence ID" value="CAE4637531.1"/>
    <property type="molecule type" value="Transcribed_RNA"/>
</dbReference>
<protein>
    <recommendedName>
        <fullName evidence="2">Gfo/Idh/MocA-like oxidoreductase N-terminal domain-containing protein</fullName>
    </recommendedName>
</protein>
<dbReference type="Gene3D" id="3.40.50.720">
    <property type="entry name" value="NAD(P)-binding Rossmann-like Domain"/>
    <property type="match status" value="1"/>
</dbReference>
<organism evidence="3">
    <name type="scientific">Alexandrium monilatum</name>
    <dbReference type="NCBI Taxonomy" id="311494"/>
    <lineage>
        <taxon>Eukaryota</taxon>
        <taxon>Sar</taxon>
        <taxon>Alveolata</taxon>
        <taxon>Dinophyceae</taxon>
        <taxon>Gonyaulacales</taxon>
        <taxon>Pyrocystaceae</taxon>
        <taxon>Alexandrium</taxon>
    </lineage>
</organism>
<accession>A0A7S4VCI2</accession>
<name>A0A7S4VCI2_9DINO</name>
<dbReference type="GO" id="GO:0000166">
    <property type="term" value="F:nucleotide binding"/>
    <property type="evidence" value="ECO:0007669"/>
    <property type="project" value="InterPro"/>
</dbReference>